<feature type="domain" description="Metallo-beta-lactamase" evidence="2">
    <location>
        <begin position="75"/>
        <end position="268"/>
    </location>
</feature>
<dbReference type="GO" id="GO:0005737">
    <property type="term" value="C:cytoplasm"/>
    <property type="evidence" value="ECO:0007669"/>
    <property type="project" value="TreeGrafter"/>
</dbReference>
<dbReference type="InterPro" id="IPR001279">
    <property type="entry name" value="Metallo-B-lactamas"/>
</dbReference>
<accession>C1F3F0</accession>
<feature type="region of interest" description="Disordered" evidence="1">
    <location>
        <begin position="308"/>
        <end position="330"/>
    </location>
</feature>
<dbReference type="OrthoDB" id="9805728at2"/>
<dbReference type="KEGG" id="aca:ACP_0939"/>
<dbReference type="STRING" id="240015.ACP_0939"/>
<evidence type="ECO:0000313" key="3">
    <source>
        <dbReference type="EMBL" id="ACO33913.1"/>
    </source>
</evidence>
<dbReference type="InterPro" id="IPR036866">
    <property type="entry name" value="RibonucZ/Hydroxyglut_hydro"/>
</dbReference>
<dbReference type="SUPFAM" id="SSF56281">
    <property type="entry name" value="Metallo-hydrolase/oxidoreductase"/>
    <property type="match status" value="1"/>
</dbReference>
<dbReference type="Pfam" id="PF12706">
    <property type="entry name" value="Lactamase_B_2"/>
    <property type="match status" value="1"/>
</dbReference>
<dbReference type="AlphaFoldDB" id="C1F3F0"/>
<evidence type="ECO:0000256" key="1">
    <source>
        <dbReference type="SAM" id="MobiDB-lite"/>
    </source>
</evidence>
<dbReference type="Gene3D" id="3.60.15.10">
    <property type="entry name" value="Ribonuclease Z/Hydroxyacylglutathione hydrolase-like"/>
    <property type="match status" value="1"/>
</dbReference>
<protein>
    <submittedName>
        <fullName evidence="3">Metallo-beta-lactamase family protein</fullName>
    </submittedName>
</protein>
<organism evidence="3 4">
    <name type="scientific">Acidobacterium capsulatum (strain ATCC 51196 / DSM 11244 / BCRC 80197 / JCM 7670 / NBRC 15755 / NCIMB 13165 / 161)</name>
    <dbReference type="NCBI Taxonomy" id="240015"/>
    <lineage>
        <taxon>Bacteria</taxon>
        <taxon>Pseudomonadati</taxon>
        <taxon>Acidobacteriota</taxon>
        <taxon>Terriglobia</taxon>
        <taxon>Terriglobales</taxon>
        <taxon>Acidobacteriaceae</taxon>
        <taxon>Acidobacterium</taxon>
    </lineage>
</organism>
<evidence type="ECO:0000313" key="4">
    <source>
        <dbReference type="Proteomes" id="UP000002207"/>
    </source>
</evidence>
<reference evidence="3 4" key="1">
    <citation type="journal article" date="2009" name="Appl. Environ. Microbiol.">
        <title>Three genomes from the phylum Acidobacteria provide insight into the lifestyles of these microorganisms in soils.</title>
        <authorList>
            <person name="Ward N.L."/>
            <person name="Challacombe J.F."/>
            <person name="Janssen P.H."/>
            <person name="Henrissat B."/>
            <person name="Coutinho P.M."/>
            <person name="Wu M."/>
            <person name="Xie G."/>
            <person name="Haft D.H."/>
            <person name="Sait M."/>
            <person name="Badger J."/>
            <person name="Barabote R.D."/>
            <person name="Bradley B."/>
            <person name="Brettin T.S."/>
            <person name="Brinkac L.M."/>
            <person name="Bruce D."/>
            <person name="Creasy T."/>
            <person name="Daugherty S.C."/>
            <person name="Davidsen T.M."/>
            <person name="DeBoy R.T."/>
            <person name="Detter J.C."/>
            <person name="Dodson R.J."/>
            <person name="Durkin A.S."/>
            <person name="Ganapathy A."/>
            <person name="Gwinn-Giglio M."/>
            <person name="Han C.S."/>
            <person name="Khouri H."/>
            <person name="Kiss H."/>
            <person name="Kothari S.P."/>
            <person name="Madupu R."/>
            <person name="Nelson K.E."/>
            <person name="Nelson W.C."/>
            <person name="Paulsen I."/>
            <person name="Penn K."/>
            <person name="Ren Q."/>
            <person name="Rosovitz M.J."/>
            <person name="Selengut J.D."/>
            <person name="Shrivastava S."/>
            <person name="Sullivan S.A."/>
            <person name="Tapia R."/>
            <person name="Thompson L.S."/>
            <person name="Watkins K.L."/>
            <person name="Yang Q."/>
            <person name="Yu C."/>
            <person name="Zafar N."/>
            <person name="Zhou L."/>
            <person name="Kuske C.R."/>
        </authorList>
    </citation>
    <scope>NUCLEOTIDE SEQUENCE [LARGE SCALE GENOMIC DNA]</scope>
    <source>
        <strain evidence="4">ATCC 51196 / DSM 11244 / BCRC 80197 / JCM 7670 / NBRC 15755 / NCIMB 13165 / 161</strain>
    </source>
</reference>
<dbReference type="eggNOG" id="COG2220">
    <property type="taxonomic scope" value="Bacteria"/>
</dbReference>
<gene>
    <name evidence="3" type="ordered locus">ACP_0939</name>
</gene>
<sequence>MQAASANGRQTATAKGILLSRSVTGRVKFACEVLRQSLFEPMTGVPQKPKLVRSGGLGITFIGHSSFLIQIAGKNVLVDPVFAHWLVLLRRMRRPGVDVSDLPPVDVVLQTHAHMDHLNLPSLRAILEHNERHSRPLPEIVVPEGVEDLVDSLGFARVRTLGWWDELRLDGLHVVMTPAQHWGTRYFHDDHRGYGGYVLEGDGHSVYHSGDTAYFEGFREVARLRPEVALLPIGAYSPDSIRSVHTTPEDALQAFFDVGAARMIPMHYGTFRLSKEPLEEPLPRLLAAAAQRGAQERIKVLREGETLLTPAKHGHEQPPWSEAPQLSMAL</sequence>
<proteinExistence type="predicted"/>
<dbReference type="HOGENOM" id="CLU_020884_1_2_0"/>
<dbReference type="SMR" id="C1F3F0"/>
<dbReference type="Proteomes" id="UP000002207">
    <property type="component" value="Chromosome"/>
</dbReference>
<dbReference type="InParanoid" id="C1F3F0"/>
<name>C1F3F0_ACIC5</name>
<dbReference type="EMBL" id="CP001472">
    <property type="protein sequence ID" value="ACO33913.1"/>
    <property type="molecule type" value="Genomic_DNA"/>
</dbReference>
<keyword evidence="4" id="KW-1185">Reference proteome</keyword>
<dbReference type="PANTHER" id="PTHR15032:SF36">
    <property type="entry name" value="METALLO-BETA-LACTAMASE DOMAIN-CONTAINING PROTEIN"/>
    <property type="match status" value="1"/>
</dbReference>
<dbReference type="PANTHER" id="PTHR15032">
    <property type="entry name" value="N-ACYL-PHOSPHATIDYLETHANOLAMINE-HYDROLYZING PHOSPHOLIPASE D"/>
    <property type="match status" value="1"/>
</dbReference>
<evidence type="ECO:0000259" key="2">
    <source>
        <dbReference type="Pfam" id="PF12706"/>
    </source>
</evidence>